<proteinExistence type="predicted"/>
<dbReference type="Proteomes" id="UP000019277">
    <property type="component" value="Unassembled WGS sequence"/>
</dbReference>
<reference evidence="2 3" key="1">
    <citation type="journal article" date="2014" name="Genome Announc.">
        <title>Draft Genome Sequence of the Antitrypanosomally Active Sponge-Associated Bacterium Actinokineospora sp. Strain EG49.</title>
        <authorList>
            <person name="Harjes J."/>
            <person name="Ryu T."/>
            <person name="Abdelmohsen U.R."/>
            <person name="Moitinho-Silva L."/>
            <person name="Horn H."/>
            <person name="Ravasi T."/>
            <person name="Hentschel U."/>
        </authorList>
    </citation>
    <scope>NUCLEOTIDE SEQUENCE [LARGE SCALE GENOMIC DNA]</scope>
    <source>
        <strain evidence="2 3">EG49</strain>
    </source>
</reference>
<evidence type="ECO:0000313" key="2">
    <source>
        <dbReference type="EMBL" id="EWC59155.1"/>
    </source>
</evidence>
<dbReference type="PANTHER" id="PTHR43319:SF3">
    <property type="entry name" value="BETA-LACTAMASE-RELATED DOMAIN-CONTAINING PROTEIN"/>
    <property type="match status" value="1"/>
</dbReference>
<comment type="caution">
    <text evidence="2">The sequence shown here is derived from an EMBL/GenBank/DDBJ whole genome shotgun (WGS) entry which is preliminary data.</text>
</comment>
<dbReference type="SUPFAM" id="SSF56601">
    <property type="entry name" value="beta-lactamase/transpeptidase-like"/>
    <property type="match status" value="1"/>
</dbReference>
<name>W7IE87_9PSEU</name>
<evidence type="ECO:0000259" key="1">
    <source>
        <dbReference type="Pfam" id="PF00144"/>
    </source>
</evidence>
<dbReference type="Pfam" id="PF00144">
    <property type="entry name" value="Beta-lactamase"/>
    <property type="match status" value="1"/>
</dbReference>
<dbReference type="InterPro" id="IPR001466">
    <property type="entry name" value="Beta-lactam-related"/>
</dbReference>
<dbReference type="RefSeq" id="WP_035288168.1">
    <property type="nucleotide sequence ID" value="NZ_AYXG01000216.1"/>
</dbReference>
<dbReference type="PANTHER" id="PTHR43319">
    <property type="entry name" value="BETA-LACTAMASE-RELATED"/>
    <property type="match status" value="1"/>
</dbReference>
<feature type="domain" description="Beta-lactamase-related" evidence="1">
    <location>
        <begin position="16"/>
        <end position="352"/>
    </location>
</feature>
<evidence type="ECO:0000313" key="3">
    <source>
        <dbReference type="Proteomes" id="UP000019277"/>
    </source>
</evidence>
<dbReference type="eggNOG" id="COG1680">
    <property type="taxonomic scope" value="Bacteria"/>
</dbReference>
<organism evidence="2 3">
    <name type="scientific">Actinokineospora spheciospongiae</name>
    <dbReference type="NCBI Taxonomy" id="909613"/>
    <lineage>
        <taxon>Bacteria</taxon>
        <taxon>Bacillati</taxon>
        <taxon>Actinomycetota</taxon>
        <taxon>Actinomycetes</taxon>
        <taxon>Pseudonocardiales</taxon>
        <taxon>Pseudonocardiaceae</taxon>
        <taxon>Actinokineospora</taxon>
    </lineage>
</organism>
<dbReference type="OrthoDB" id="3422781at2"/>
<gene>
    <name evidence="2" type="ORF">UO65_5582</name>
</gene>
<protein>
    <submittedName>
        <fullName evidence="2">Putative esterase</fullName>
    </submittedName>
</protein>
<accession>W7IE87</accession>
<dbReference type="PATRIC" id="fig|909613.9.peg.5581"/>
<sequence>MTPIHGTCHERFAGVRDAFADLFAAHGEVGACAAVHLDGDLVVDLWGGHTDAARTTPWARDTLVCVWSTSKTVTNLCALVLADRGELDLDAPVSRYWPEFAAEGKDRVEVRHLLAHTAGLPDWDTPLRVTDLYDWDKATTLLARQTPRWEPGTASGYHVTTQGHLVGEVIRRVTGQTVGDFLAAEVSGADFAMSLPASQDHRVADCIPPSQPAAPKATPPPVSVRRLVDPEDTWTPEWRRAEVPAVGGFGNARSVATILSTLAGADTALLSEAGRGQVFRRQSHGTDLVLGVPITFGIGYALADPQWAISPNPRTCFWGGRGGSLAVVDADARLVVTYAMNRMTTTGLRDPRGLSLVEAAYRALAT</sequence>
<dbReference type="STRING" id="909613.UO65_5582"/>
<dbReference type="AlphaFoldDB" id="W7IE87"/>
<dbReference type="EMBL" id="AYXG01000216">
    <property type="protein sequence ID" value="EWC59155.1"/>
    <property type="molecule type" value="Genomic_DNA"/>
</dbReference>
<dbReference type="Gene3D" id="3.40.710.10">
    <property type="entry name" value="DD-peptidase/beta-lactamase superfamily"/>
    <property type="match status" value="1"/>
</dbReference>
<dbReference type="InterPro" id="IPR052907">
    <property type="entry name" value="Beta-lactamase/esterase"/>
</dbReference>
<keyword evidence="3" id="KW-1185">Reference proteome</keyword>
<dbReference type="InterPro" id="IPR012338">
    <property type="entry name" value="Beta-lactam/transpept-like"/>
</dbReference>